<dbReference type="EMBL" id="NTMR01000013">
    <property type="protein sequence ID" value="PBK03988.1"/>
    <property type="molecule type" value="Genomic_DNA"/>
</dbReference>
<keyword evidence="2" id="KW-1185">Reference proteome</keyword>
<sequence>MNREILETRRQVVSAVIRAYPGGREGAAGLLGLTLKQFDNHAYENNGHRPLDDSQIIQLEAVTKTTYLAEYICQQYAGFYVPMPAAELLDNIELHQRGLRTSSKRGLVDQYIAKALDDGEISSAEKREILALHAKHLSERHGQVLATITLHSRVKP</sequence>
<name>A0A2A3MGQ4_9PSED</name>
<dbReference type="InterPro" id="IPR048188">
    <property type="entry name" value="YmfL-like"/>
</dbReference>
<organism evidence="1 2">
    <name type="scientific">Pseudomonas abyssi</name>
    <dbReference type="NCBI Taxonomy" id="170540"/>
    <lineage>
        <taxon>Bacteria</taxon>
        <taxon>Pseudomonadati</taxon>
        <taxon>Pseudomonadota</taxon>
        <taxon>Gammaproteobacteria</taxon>
        <taxon>Pseudomonadales</taxon>
        <taxon>Pseudomonadaceae</taxon>
        <taxon>Pseudomonas</taxon>
    </lineage>
</organism>
<gene>
    <name evidence="1" type="ORF">CNQ84_11580</name>
</gene>
<evidence type="ECO:0000313" key="2">
    <source>
        <dbReference type="Proteomes" id="UP000242313"/>
    </source>
</evidence>
<dbReference type="Pfam" id="PF06892">
    <property type="entry name" value="Phage_CP76"/>
    <property type="match status" value="1"/>
</dbReference>
<dbReference type="AlphaFoldDB" id="A0A2A3MGQ4"/>
<evidence type="ECO:0000313" key="1">
    <source>
        <dbReference type="EMBL" id="PBK03988.1"/>
    </source>
</evidence>
<dbReference type="RefSeq" id="WP_096005028.1">
    <property type="nucleotide sequence ID" value="NZ_NTMR01000013.1"/>
</dbReference>
<reference evidence="1 2" key="1">
    <citation type="submission" date="2017-09" db="EMBL/GenBank/DDBJ databases">
        <title>Pseudomonas abyssi sp. nov. isolated from Abyssopelagic Water.</title>
        <authorList>
            <person name="Wei Y."/>
        </authorList>
    </citation>
    <scope>NUCLEOTIDE SEQUENCE [LARGE SCALE GENOMIC DNA]</scope>
    <source>
        <strain evidence="1 2">MT5</strain>
    </source>
</reference>
<dbReference type="NCBIfam" id="NF041471">
    <property type="entry name" value="phage_reg_YmfL"/>
    <property type="match status" value="1"/>
</dbReference>
<dbReference type="InterPro" id="IPR009679">
    <property type="entry name" value="Phage_186_CII-like"/>
</dbReference>
<comment type="caution">
    <text evidence="1">The sequence shown here is derived from an EMBL/GenBank/DDBJ whole genome shotgun (WGS) entry which is preliminary data.</text>
</comment>
<dbReference type="Proteomes" id="UP000242313">
    <property type="component" value="Unassembled WGS sequence"/>
</dbReference>
<accession>A0A2A3MGQ4</accession>
<dbReference type="GO" id="GO:0003677">
    <property type="term" value="F:DNA binding"/>
    <property type="evidence" value="ECO:0007669"/>
    <property type="project" value="InterPro"/>
</dbReference>
<protein>
    <submittedName>
        <fullName evidence="1">Uncharacterized protein</fullName>
    </submittedName>
</protein>
<proteinExistence type="predicted"/>